<dbReference type="OrthoDB" id="1730252at2759"/>
<reference evidence="3" key="1">
    <citation type="journal article" date="2019" name="Curr. Biol.">
        <title>Genome Sequence of Striga asiatica Provides Insight into the Evolution of Plant Parasitism.</title>
        <authorList>
            <person name="Yoshida S."/>
            <person name="Kim S."/>
            <person name="Wafula E.K."/>
            <person name="Tanskanen J."/>
            <person name="Kim Y.M."/>
            <person name="Honaas L."/>
            <person name="Yang Z."/>
            <person name="Spallek T."/>
            <person name="Conn C.E."/>
            <person name="Ichihashi Y."/>
            <person name="Cheong K."/>
            <person name="Cui S."/>
            <person name="Der J.P."/>
            <person name="Gundlach H."/>
            <person name="Jiao Y."/>
            <person name="Hori C."/>
            <person name="Ishida J.K."/>
            <person name="Kasahara H."/>
            <person name="Kiba T."/>
            <person name="Kim M.S."/>
            <person name="Koo N."/>
            <person name="Laohavisit A."/>
            <person name="Lee Y.H."/>
            <person name="Lumba S."/>
            <person name="McCourt P."/>
            <person name="Mortimer J.C."/>
            <person name="Mutuku J.M."/>
            <person name="Nomura T."/>
            <person name="Sasaki-Sekimoto Y."/>
            <person name="Seto Y."/>
            <person name="Wang Y."/>
            <person name="Wakatake T."/>
            <person name="Sakakibara H."/>
            <person name="Demura T."/>
            <person name="Yamaguchi S."/>
            <person name="Yoneyama K."/>
            <person name="Manabe R.I."/>
            <person name="Nelson D.C."/>
            <person name="Schulman A.H."/>
            <person name="Timko M.P."/>
            <person name="dePamphilis C.W."/>
            <person name="Choi D."/>
            <person name="Shirasu K."/>
        </authorList>
    </citation>
    <scope>NUCLEOTIDE SEQUENCE [LARGE SCALE GENOMIC DNA]</scope>
    <source>
        <strain evidence="3">cv. UVA1</strain>
    </source>
</reference>
<accession>A0A5A7RFH4</accession>
<comment type="caution">
    <text evidence="2">The sequence shown here is derived from an EMBL/GenBank/DDBJ whole genome shotgun (WGS) entry which is preliminary data.</text>
</comment>
<dbReference type="Proteomes" id="UP000325081">
    <property type="component" value="Unassembled WGS sequence"/>
</dbReference>
<protein>
    <submittedName>
        <fullName evidence="2">Non-intrinsic abc protein 9</fullName>
    </submittedName>
</protein>
<gene>
    <name evidence="2" type="ORF">STAS_33635</name>
</gene>
<evidence type="ECO:0000313" key="3">
    <source>
        <dbReference type="Proteomes" id="UP000325081"/>
    </source>
</evidence>
<dbReference type="EMBL" id="BKCP01012403">
    <property type="protein sequence ID" value="GER55942.1"/>
    <property type="molecule type" value="Genomic_DNA"/>
</dbReference>
<sequence length="222" mass="24843">MQASKKVEMRGIEDWPSHIVYVARGKLQLAMPMNKIKEISNLSLMRTVESWLRKERDEERKLRKEIKGREAGDHSPAASARVLNNGWAAGRLSSTVAGEENFILSSNRVLRFEKREISVPLHLALAQPQPHHPYSLHHSSPLSHSRSLRPSGVLSLSTQYALAKSDKASSSRLDRSTPHLRSPTQKLRPLLALPLRPASPPRLRHKAAALLKGRAFNSEVVS</sequence>
<organism evidence="2 3">
    <name type="scientific">Striga asiatica</name>
    <name type="common">Asiatic witchweed</name>
    <name type="synonym">Buchnera asiatica</name>
    <dbReference type="NCBI Taxonomy" id="4170"/>
    <lineage>
        <taxon>Eukaryota</taxon>
        <taxon>Viridiplantae</taxon>
        <taxon>Streptophyta</taxon>
        <taxon>Embryophyta</taxon>
        <taxon>Tracheophyta</taxon>
        <taxon>Spermatophyta</taxon>
        <taxon>Magnoliopsida</taxon>
        <taxon>eudicotyledons</taxon>
        <taxon>Gunneridae</taxon>
        <taxon>Pentapetalae</taxon>
        <taxon>asterids</taxon>
        <taxon>lamiids</taxon>
        <taxon>Lamiales</taxon>
        <taxon>Orobanchaceae</taxon>
        <taxon>Buchnereae</taxon>
        <taxon>Striga</taxon>
    </lineage>
</organism>
<evidence type="ECO:0000256" key="1">
    <source>
        <dbReference type="SAM" id="MobiDB-lite"/>
    </source>
</evidence>
<feature type="region of interest" description="Disordered" evidence="1">
    <location>
        <begin position="165"/>
        <end position="199"/>
    </location>
</feature>
<evidence type="ECO:0000313" key="2">
    <source>
        <dbReference type="EMBL" id="GER55942.1"/>
    </source>
</evidence>
<feature type="compositionally biased region" description="Basic and acidic residues" evidence="1">
    <location>
        <begin position="165"/>
        <end position="177"/>
    </location>
</feature>
<feature type="compositionally biased region" description="Low complexity" evidence="1">
    <location>
        <begin position="187"/>
        <end position="196"/>
    </location>
</feature>
<name>A0A5A7RFH4_STRAF</name>
<keyword evidence="3" id="KW-1185">Reference proteome</keyword>
<feature type="region of interest" description="Disordered" evidence="1">
    <location>
        <begin position="130"/>
        <end position="149"/>
    </location>
</feature>
<dbReference type="AlphaFoldDB" id="A0A5A7RFH4"/>
<proteinExistence type="predicted"/>